<evidence type="ECO:0000256" key="2">
    <source>
        <dbReference type="PROSITE-ProRule" id="PRU00335"/>
    </source>
</evidence>
<dbReference type="InterPro" id="IPR039536">
    <property type="entry name" value="TetR_C_Proteobacteria"/>
</dbReference>
<dbReference type="InterPro" id="IPR050109">
    <property type="entry name" value="HTH-type_TetR-like_transc_reg"/>
</dbReference>
<dbReference type="InterPro" id="IPR036271">
    <property type="entry name" value="Tet_transcr_reg_TetR-rel_C_sf"/>
</dbReference>
<dbReference type="InterPro" id="IPR009057">
    <property type="entry name" value="Homeodomain-like_sf"/>
</dbReference>
<dbReference type="SUPFAM" id="SSF46689">
    <property type="entry name" value="Homeodomain-like"/>
    <property type="match status" value="1"/>
</dbReference>
<accession>A0ABP7JK28</accession>
<dbReference type="Proteomes" id="UP001501624">
    <property type="component" value="Unassembled WGS sequence"/>
</dbReference>
<dbReference type="PRINTS" id="PR00455">
    <property type="entry name" value="HTHTETR"/>
</dbReference>
<feature type="DNA-binding region" description="H-T-H motif" evidence="2">
    <location>
        <begin position="30"/>
        <end position="49"/>
    </location>
</feature>
<keyword evidence="1 2" id="KW-0238">DNA-binding</keyword>
<dbReference type="InterPro" id="IPR001647">
    <property type="entry name" value="HTH_TetR"/>
</dbReference>
<dbReference type="PANTHER" id="PTHR30055:SF146">
    <property type="entry name" value="HTH-TYPE TRANSCRIPTIONAL DUAL REGULATOR CECR"/>
    <property type="match status" value="1"/>
</dbReference>
<evidence type="ECO:0000256" key="1">
    <source>
        <dbReference type="ARBA" id="ARBA00023125"/>
    </source>
</evidence>
<dbReference type="RefSeq" id="WP_020417754.1">
    <property type="nucleotide sequence ID" value="NZ_BAABCM010000015.1"/>
</dbReference>
<dbReference type="Gene3D" id="1.10.10.60">
    <property type="entry name" value="Homeodomain-like"/>
    <property type="match status" value="1"/>
</dbReference>
<feature type="domain" description="HTH tetR-type" evidence="3">
    <location>
        <begin position="7"/>
        <end position="67"/>
    </location>
</feature>
<organism evidence="4 5">
    <name type="scientific">Amycolatopsis tucumanensis</name>
    <dbReference type="NCBI Taxonomy" id="401106"/>
    <lineage>
        <taxon>Bacteria</taxon>
        <taxon>Bacillati</taxon>
        <taxon>Actinomycetota</taxon>
        <taxon>Actinomycetes</taxon>
        <taxon>Pseudonocardiales</taxon>
        <taxon>Pseudonocardiaceae</taxon>
        <taxon>Amycolatopsis</taxon>
    </lineage>
</organism>
<reference evidence="5" key="1">
    <citation type="journal article" date="2019" name="Int. J. Syst. Evol. Microbiol.">
        <title>The Global Catalogue of Microorganisms (GCM) 10K type strain sequencing project: providing services to taxonomists for standard genome sequencing and annotation.</title>
        <authorList>
            <consortium name="The Broad Institute Genomics Platform"/>
            <consortium name="The Broad Institute Genome Sequencing Center for Infectious Disease"/>
            <person name="Wu L."/>
            <person name="Ma J."/>
        </authorList>
    </citation>
    <scope>NUCLEOTIDE SEQUENCE [LARGE SCALE GENOMIC DNA]</scope>
    <source>
        <strain evidence="5">JCM 17017</strain>
    </source>
</reference>
<comment type="caution">
    <text evidence="4">The sequence shown here is derived from an EMBL/GenBank/DDBJ whole genome shotgun (WGS) entry which is preliminary data.</text>
</comment>
<evidence type="ECO:0000313" key="5">
    <source>
        <dbReference type="Proteomes" id="UP001501624"/>
    </source>
</evidence>
<dbReference type="Pfam" id="PF14246">
    <property type="entry name" value="TetR_C_7"/>
    <property type="match status" value="1"/>
</dbReference>
<gene>
    <name evidence="4" type="ORF">GCM10022380_75630</name>
</gene>
<protein>
    <submittedName>
        <fullName evidence="4">TetR/AcrR family transcriptional regulator</fullName>
    </submittedName>
</protein>
<evidence type="ECO:0000313" key="4">
    <source>
        <dbReference type="EMBL" id="GAA3846383.1"/>
    </source>
</evidence>
<dbReference type="PANTHER" id="PTHR30055">
    <property type="entry name" value="HTH-TYPE TRANSCRIPTIONAL REGULATOR RUTR"/>
    <property type="match status" value="1"/>
</dbReference>
<dbReference type="PROSITE" id="PS50977">
    <property type="entry name" value="HTH_TETR_2"/>
    <property type="match status" value="1"/>
</dbReference>
<dbReference type="Gene3D" id="1.10.357.10">
    <property type="entry name" value="Tetracycline Repressor, domain 2"/>
    <property type="match status" value="1"/>
</dbReference>
<dbReference type="SUPFAM" id="SSF48498">
    <property type="entry name" value="Tetracyclin repressor-like, C-terminal domain"/>
    <property type="match status" value="1"/>
</dbReference>
<sequence>MATRGRIDKRQAILDAAFTVFARQGYAQACVAEVAAEAGVAKPTVYNHFSEKANLFRESMTAEAAKAIADNLAAVDRLRDAGEDLRAALEQVGRRLIDCYTDDRSWAFRRLLQAELARFPELLDTVQTRAGTNVVTDALADRLARLALEGRLKITDPARAAEQFGALLTAPLESRTRLGTRALPTAERNAVAAAAVDTFLRAYG</sequence>
<dbReference type="EMBL" id="BAABCM010000015">
    <property type="protein sequence ID" value="GAA3846383.1"/>
    <property type="molecule type" value="Genomic_DNA"/>
</dbReference>
<dbReference type="Pfam" id="PF00440">
    <property type="entry name" value="TetR_N"/>
    <property type="match status" value="1"/>
</dbReference>
<name>A0ABP7JK28_9PSEU</name>
<proteinExistence type="predicted"/>
<keyword evidence="5" id="KW-1185">Reference proteome</keyword>
<evidence type="ECO:0000259" key="3">
    <source>
        <dbReference type="PROSITE" id="PS50977"/>
    </source>
</evidence>